<keyword evidence="2" id="KW-0812">Transmembrane</keyword>
<proteinExistence type="predicted"/>
<organism evidence="3 4">
    <name type="scientific">Macrostomum lignano</name>
    <dbReference type="NCBI Taxonomy" id="282301"/>
    <lineage>
        <taxon>Eukaryota</taxon>
        <taxon>Metazoa</taxon>
        <taxon>Spiralia</taxon>
        <taxon>Lophotrochozoa</taxon>
        <taxon>Platyhelminthes</taxon>
        <taxon>Rhabditophora</taxon>
        <taxon>Macrostomorpha</taxon>
        <taxon>Macrostomida</taxon>
        <taxon>Macrostomidae</taxon>
        <taxon>Macrostomum</taxon>
    </lineage>
</organism>
<feature type="compositionally biased region" description="Basic and acidic residues" evidence="1">
    <location>
        <begin position="189"/>
        <end position="198"/>
    </location>
</feature>
<dbReference type="Proteomes" id="UP000215902">
    <property type="component" value="Unassembled WGS sequence"/>
</dbReference>
<evidence type="ECO:0000256" key="2">
    <source>
        <dbReference type="SAM" id="Phobius"/>
    </source>
</evidence>
<gene>
    <name evidence="3" type="ORF">BOX15_Mlig020810g1</name>
</gene>
<feature type="compositionally biased region" description="Low complexity" evidence="1">
    <location>
        <begin position="117"/>
        <end position="133"/>
    </location>
</feature>
<feature type="region of interest" description="Disordered" evidence="1">
    <location>
        <begin position="48"/>
        <end position="68"/>
    </location>
</feature>
<dbReference type="EMBL" id="NIVC01000573">
    <property type="protein sequence ID" value="PAA80581.1"/>
    <property type="molecule type" value="Genomic_DNA"/>
</dbReference>
<feature type="region of interest" description="Disordered" evidence="1">
    <location>
        <begin position="105"/>
        <end position="303"/>
    </location>
</feature>
<evidence type="ECO:0000313" key="4">
    <source>
        <dbReference type="Proteomes" id="UP000215902"/>
    </source>
</evidence>
<comment type="caution">
    <text evidence="3">The sequence shown here is derived from an EMBL/GenBank/DDBJ whole genome shotgun (WGS) entry which is preliminary data.</text>
</comment>
<dbReference type="STRING" id="282301.A0A267G3C9"/>
<sequence length="387" mass="39415">MTAVNKSHYILTKNHKILCSLLLVAIIAANVRPMLTNPVPDVSARPIAKSKTEKTKMDNINSPKAKPNSISKELLSKDRTVLAAQDSNLTISSNATETNASLASISSTGPTAAAPLASNSSSVKSTVNNASSNRGSKRNETINSGLKSSSRTATAAGSSATTTIAASTVTATTADTKKSASTAAGSQEGKSKDKENAGKADGAPGSETGAKQPADFGTTSSAASSSAKPAKSSTMSTAITSSTTTAGTSSTTKRKPANRDKTQKTDATGSGQLPIESGIKELPLDQSAGGAGAKNHFGGSGSGDTDAGSSHFMVYMLVAIFLFGFLYVLYHKKQKIVGFIVEGRRSGTARRTSGGSGSGGGSDSTYKLLPTEEFGSGNSDSSKNFVY</sequence>
<feature type="region of interest" description="Disordered" evidence="1">
    <location>
        <begin position="347"/>
        <end position="387"/>
    </location>
</feature>
<dbReference type="AlphaFoldDB" id="A0A267G3C9"/>
<keyword evidence="2" id="KW-0472">Membrane</keyword>
<protein>
    <submittedName>
        <fullName evidence="3">Uncharacterized protein</fullName>
    </submittedName>
</protein>
<name>A0A267G3C9_9PLAT</name>
<reference evidence="3 4" key="1">
    <citation type="submission" date="2017-06" db="EMBL/GenBank/DDBJ databases">
        <title>A platform for efficient transgenesis in Macrostomum lignano, a flatworm model organism for stem cell research.</title>
        <authorList>
            <person name="Berezikov E."/>
        </authorList>
    </citation>
    <scope>NUCLEOTIDE SEQUENCE [LARGE SCALE GENOMIC DNA]</scope>
    <source>
        <strain evidence="3">DV1</strain>
        <tissue evidence="3">Whole organism</tissue>
    </source>
</reference>
<evidence type="ECO:0000313" key="3">
    <source>
        <dbReference type="EMBL" id="PAA80581.1"/>
    </source>
</evidence>
<feature type="compositionally biased region" description="Low complexity" evidence="1">
    <location>
        <begin position="148"/>
        <end position="186"/>
    </location>
</feature>
<keyword evidence="4" id="KW-1185">Reference proteome</keyword>
<accession>A0A267G3C9</accession>
<feature type="compositionally biased region" description="Polar residues" evidence="1">
    <location>
        <begin position="376"/>
        <end position="387"/>
    </location>
</feature>
<feature type="transmembrane region" description="Helical" evidence="2">
    <location>
        <begin position="312"/>
        <end position="330"/>
    </location>
</feature>
<keyword evidence="2" id="KW-1133">Transmembrane helix</keyword>
<evidence type="ECO:0000256" key="1">
    <source>
        <dbReference type="SAM" id="MobiDB-lite"/>
    </source>
</evidence>
<feature type="compositionally biased region" description="Low complexity" evidence="1">
    <location>
        <begin position="218"/>
        <end position="251"/>
    </location>
</feature>